<evidence type="ECO:0000256" key="1">
    <source>
        <dbReference type="ARBA" id="ARBA00004323"/>
    </source>
</evidence>
<evidence type="ECO:0000256" key="2">
    <source>
        <dbReference type="ARBA" id="ARBA00008661"/>
    </source>
</evidence>
<keyword evidence="7" id="KW-1133">Transmembrane helix</keyword>
<evidence type="ECO:0000313" key="11">
    <source>
        <dbReference type="EMBL" id="NXH18083.1"/>
    </source>
</evidence>
<dbReference type="InterPro" id="IPR002659">
    <property type="entry name" value="Glyco_trans_31"/>
</dbReference>
<protein>
    <recommendedName>
        <fullName evidence="10">Hexosyltransferase</fullName>
        <ecNumber evidence="10">2.4.1.-</ecNumber>
    </recommendedName>
</protein>
<evidence type="ECO:0000313" key="12">
    <source>
        <dbReference type="Proteomes" id="UP000534107"/>
    </source>
</evidence>
<dbReference type="Pfam" id="PF01762">
    <property type="entry name" value="Galactosyl_T"/>
    <property type="match status" value="1"/>
</dbReference>
<comment type="caution">
    <text evidence="11">The sequence shown here is derived from an EMBL/GenBank/DDBJ whole genome shotgun (WGS) entry which is preliminary data.</text>
</comment>
<dbReference type="PANTHER" id="PTHR11214:SF378">
    <property type="entry name" value="BETA-1,3-GALACTOSYLTRANSFERASE 4"/>
    <property type="match status" value="1"/>
</dbReference>
<dbReference type="Proteomes" id="UP000534107">
    <property type="component" value="Unassembled WGS sequence"/>
</dbReference>
<evidence type="ECO:0000256" key="5">
    <source>
        <dbReference type="ARBA" id="ARBA00022692"/>
    </source>
</evidence>
<comment type="subcellular location">
    <subcellularLocation>
        <location evidence="1 10">Golgi apparatus membrane</location>
        <topology evidence="1 10">Single-pass type II membrane protein</topology>
    </subcellularLocation>
</comment>
<evidence type="ECO:0000256" key="6">
    <source>
        <dbReference type="ARBA" id="ARBA00022968"/>
    </source>
</evidence>
<dbReference type="EC" id="2.4.1.-" evidence="10"/>
<dbReference type="GO" id="GO:0000139">
    <property type="term" value="C:Golgi membrane"/>
    <property type="evidence" value="ECO:0007669"/>
    <property type="project" value="UniProtKB-SubCell"/>
</dbReference>
<accession>A0A7K9HW64</accession>
<dbReference type="AlphaFoldDB" id="A0A7K9HW64"/>
<keyword evidence="5" id="KW-0812">Transmembrane</keyword>
<keyword evidence="9" id="KW-0472">Membrane</keyword>
<evidence type="ECO:0000256" key="7">
    <source>
        <dbReference type="ARBA" id="ARBA00022989"/>
    </source>
</evidence>
<feature type="non-terminal residue" evidence="11">
    <location>
        <position position="1"/>
    </location>
</feature>
<name>A0A7K9HW64_9PICI</name>
<proteinExistence type="inferred from homology"/>
<dbReference type="OrthoDB" id="2139606at2759"/>
<sequence length="79" mass="8774">PPPCKSPSPFLLVLVPSAPSHFAQRQAIRQTWANPEEGAEKNWRRGLLTRTLFILGIPDGNTTSQTSLLTEAQQHQDLL</sequence>
<gene>
    <name evidence="11" type="primary">B3gnt5a</name>
    <name evidence="11" type="ORF">BUCCAP_R15239</name>
</gene>
<keyword evidence="8 10" id="KW-0333">Golgi apparatus</keyword>
<dbReference type="GO" id="GO:0016758">
    <property type="term" value="F:hexosyltransferase activity"/>
    <property type="evidence" value="ECO:0007669"/>
    <property type="project" value="InterPro"/>
</dbReference>
<feature type="non-terminal residue" evidence="11">
    <location>
        <position position="79"/>
    </location>
</feature>
<evidence type="ECO:0000256" key="4">
    <source>
        <dbReference type="ARBA" id="ARBA00022679"/>
    </source>
</evidence>
<organism evidence="11 12">
    <name type="scientific">Bucco capensis</name>
    <name type="common">collared puffbird</name>
    <dbReference type="NCBI Taxonomy" id="135168"/>
    <lineage>
        <taxon>Eukaryota</taxon>
        <taxon>Metazoa</taxon>
        <taxon>Chordata</taxon>
        <taxon>Craniata</taxon>
        <taxon>Vertebrata</taxon>
        <taxon>Euteleostomi</taxon>
        <taxon>Archelosauria</taxon>
        <taxon>Archosauria</taxon>
        <taxon>Dinosauria</taxon>
        <taxon>Saurischia</taxon>
        <taxon>Theropoda</taxon>
        <taxon>Coelurosauria</taxon>
        <taxon>Aves</taxon>
        <taxon>Neognathae</taxon>
        <taxon>Neoaves</taxon>
        <taxon>Telluraves</taxon>
        <taxon>Coraciimorphae</taxon>
        <taxon>Piciformes</taxon>
        <taxon>Bucconidae</taxon>
        <taxon>Bucco</taxon>
    </lineage>
</organism>
<reference evidence="11 12" key="1">
    <citation type="submission" date="2019-09" db="EMBL/GenBank/DDBJ databases">
        <title>Bird 10,000 Genomes (B10K) Project - Family phase.</title>
        <authorList>
            <person name="Zhang G."/>
        </authorList>
    </citation>
    <scope>NUCLEOTIDE SEQUENCE [LARGE SCALE GENOMIC DNA]</scope>
    <source>
        <strain evidence="11">B10K-DU-001-16</strain>
        <tissue evidence="11">Muscle</tissue>
    </source>
</reference>
<evidence type="ECO:0000256" key="10">
    <source>
        <dbReference type="RuleBase" id="RU363063"/>
    </source>
</evidence>
<comment type="similarity">
    <text evidence="2 10">Belongs to the glycosyltransferase 31 family.</text>
</comment>
<evidence type="ECO:0000256" key="8">
    <source>
        <dbReference type="ARBA" id="ARBA00023034"/>
    </source>
</evidence>
<keyword evidence="3 10" id="KW-0328">Glycosyltransferase</keyword>
<evidence type="ECO:0000256" key="9">
    <source>
        <dbReference type="ARBA" id="ARBA00023136"/>
    </source>
</evidence>
<keyword evidence="4 11" id="KW-0808">Transferase</keyword>
<evidence type="ECO:0000256" key="3">
    <source>
        <dbReference type="ARBA" id="ARBA00022676"/>
    </source>
</evidence>
<keyword evidence="12" id="KW-1185">Reference proteome</keyword>
<keyword evidence="6" id="KW-0735">Signal-anchor</keyword>
<dbReference type="PANTHER" id="PTHR11214">
    <property type="entry name" value="BETA-1,3-N-ACETYLGLUCOSAMINYLTRANSFERASE"/>
    <property type="match status" value="1"/>
</dbReference>
<dbReference type="GO" id="GO:0006493">
    <property type="term" value="P:protein O-linked glycosylation"/>
    <property type="evidence" value="ECO:0007669"/>
    <property type="project" value="TreeGrafter"/>
</dbReference>
<dbReference type="EMBL" id="VWZO01014367">
    <property type="protein sequence ID" value="NXH18083.1"/>
    <property type="molecule type" value="Genomic_DNA"/>
</dbReference>